<comment type="caution">
    <text evidence="2">The sequence shown here is derived from an EMBL/GenBank/DDBJ whole genome shotgun (WGS) entry which is preliminary data.</text>
</comment>
<proteinExistence type="predicted"/>
<dbReference type="AlphaFoldDB" id="A0AAV3ZVZ1"/>
<feature type="compositionally biased region" description="Basic and acidic residues" evidence="1">
    <location>
        <begin position="1"/>
        <end position="11"/>
    </location>
</feature>
<organism evidence="2 3">
    <name type="scientific">Plakobranchus ocellatus</name>
    <dbReference type="NCBI Taxonomy" id="259542"/>
    <lineage>
        <taxon>Eukaryota</taxon>
        <taxon>Metazoa</taxon>
        <taxon>Spiralia</taxon>
        <taxon>Lophotrochozoa</taxon>
        <taxon>Mollusca</taxon>
        <taxon>Gastropoda</taxon>
        <taxon>Heterobranchia</taxon>
        <taxon>Euthyneura</taxon>
        <taxon>Panpulmonata</taxon>
        <taxon>Sacoglossa</taxon>
        <taxon>Placobranchoidea</taxon>
        <taxon>Plakobranchidae</taxon>
        <taxon>Plakobranchus</taxon>
    </lineage>
</organism>
<name>A0AAV3ZVZ1_9GAST</name>
<feature type="region of interest" description="Disordered" evidence="1">
    <location>
        <begin position="1"/>
        <end position="42"/>
    </location>
</feature>
<dbReference type="Proteomes" id="UP000735302">
    <property type="component" value="Unassembled WGS sequence"/>
</dbReference>
<reference evidence="2 3" key="1">
    <citation type="journal article" date="2021" name="Elife">
        <title>Chloroplast acquisition without the gene transfer in kleptoplastic sea slugs, Plakobranchus ocellatus.</title>
        <authorList>
            <person name="Maeda T."/>
            <person name="Takahashi S."/>
            <person name="Yoshida T."/>
            <person name="Shimamura S."/>
            <person name="Takaki Y."/>
            <person name="Nagai Y."/>
            <person name="Toyoda A."/>
            <person name="Suzuki Y."/>
            <person name="Arimoto A."/>
            <person name="Ishii H."/>
            <person name="Satoh N."/>
            <person name="Nishiyama T."/>
            <person name="Hasebe M."/>
            <person name="Maruyama T."/>
            <person name="Minagawa J."/>
            <person name="Obokata J."/>
            <person name="Shigenobu S."/>
        </authorList>
    </citation>
    <scope>NUCLEOTIDE SEQUENCE [LARGE SCALE GENOMIC DNA]</scope>
</reference>
<protein>
    <submittedName>
        <fullName evidence="2">Uncharacterized protein</fullName>
    </submittedName>
</protein>
<feature type="compositionally biased region" description="Polar residues" evidence="1">
    <location>
        <begin position="12"/>
        <end position="22"/>
    </location>
</feature>
<sequence length="90" mass="10489">MQQREHQRKQATEGTSDETCNRGNIRRNMQQRKHQRKHAIEGTSEKTCNISKCIVSQKVPKRIRSTALFCEPQNVLHFSSDESHRLSITL</sequence>
<dbReference type="EMBL" id="BLXT01003003">
    <property type="protein sequence ID" value="GFN99478.1"/>
    <property type="molecule type" value="Genomic_DNA"/>
</dbReference>
<evidence type="ECO:0000256" key="1">
    <source>
        <dbReference type="SAM" id="MobiDB-lite"/>
    </source>
</evidence>
<accession>A0AAV3ZVZ1</accession>
<evidence type="ECO:0000313" key="2">
    <source>
        <dbReference type="EMBL" id="GFN99478.1"/>
    </source>
</evidence>
<evidence type="ECO:0000313" key="3">
    <source>
        <dbReference type="Proteomes" id="UP000735302"/>
    </source>
</evidence>
<keyword evidence="3" id="KW-1185">Reference proteome</keyword>
<gene>
    <name evidence="2" type="ORF">PoB_002598400</name>
</gene>